<comment type="subcellular location">
    <subcellularLocation>
        <location evidence="1">Nucleus</location>
    </subcellularLocation>
</comment>
<comment type="caution">
    <text evidence="6">The sequence shown here is derived from an EMBL/GenBank/DDBJ whole genome shotgun (WGS) entry which is preliminary data.</text>
</comment>
<evidence type="ECO:0000313" key="6">
    <source>
        <dbReference type="EMBL" id="KAK4568580.1"/>
    </source>
</evidence>
<dbReference type="InterPro" id="IPR036638">
    <property type="entry name" value="HLH_DNA-bd_sf"/>
</dbReference>
<proteinExistence type="predicted"/>
<keyword evidence="2" id="KW-0805">Transcription regulation</keyword>
<dbReference type="GO" id="GO:0000981">
    <property type="term" value="F:DNA-binding transcription factor activity, RNA polymerase II-specific"/>
    <property type="evidence" value="ECO:0007669"/>
    <property type="project" value="TreeGrafter"/>
</dbReference>
<organism evidence="6 7">
    <name type="scientific">Quercus rubra</name>
    <name type="common">Northern red oak</name>
    <name type="synonym">Quercus borealis</name>
    <dbReference type="NCBI Taxonomy" id="3512"/>
    <lineage>
        <taxon>Eukaryota</taxon>
        <taxon>Viridiplantae</taxon>
        <taxon>Streptophyta</taxon>
        <taxon>Embryophyta</taxon>
        <taxon>Tracheophyta</taxon>
        <taxon>Spermatophyta</taxon>
        <taxon>Magnoliopsida</taxon>
        <taxon>eudicotyledons</taxon>
        <taxon>Gunneridae</taxon>
        <taxon>Pentapetalae</taxon>
        <taxon>rosids</taxon>
        <taxon>fabids</taxon>
        <taxon>Fagales</taxon>
        <taxon>Fagaceae</taxon>
        <taxon>Quercus</taxon>
    </lineage>
</organism>
<evidence type="ECO:0000259" key="5">
    <source>
        <dbReference type="PROSITE" id="PS50888"/>
    </source>
</evidence>
<dbReference type="AlphaFoldDB" id="A0AAN7I8G8"/>
<dbReference type="Gene3D" id="4.10.280.10">
    <property type="entry name" value="Helix-loop-helix DNA-binding domain"/>
    <property type="match status" value="1"/>
</dbReference>
<keyword evidence="4" id="KW-0539">Nucleus</keyword>
<dbReference type="GO" id="GO:0000977">
    <property type="term" value="F:RNA polymerase II transcription regulatory region sequence-specific DNA binding"/>
    <property type="evidence" value="ECO:0007669"/>
    <property type="project" value="TreeGrafter"/>
</dbReference>
<feature type="domain" description="BHLH" evidence="5">
    <location>
        <begin position="23"/>
        <end position="78"/>
    </location>
</feature>
<protein>
    <recommendedName>
        <fullName evidence="5">BHLH domain-containing protein</fullName>
    </recommendedName>
</protein>
<name>A0AAN7I8G8_QUERU</name>
<dbReference type="EMBL" id="JAXUIC010000010">
    <property type="protein sequence ID" value="KAK4568580.1"/>
    <property type="molecule type" value="Genomic_DNA"/>
</dbReference>
<dbReference type="InterPro" id="IPR015660">
    <property type="entry name" value="MASH1/Ascl1a-like"/>
</dbReference>
<dbReference type="PROSITE" id="PS50888">
    <property type="entry name" value="BHLH"/>
    <property type="match status" value="1"/>
</dbReference>
<dbReference type="GO" id="GO:0090575">
    <property type="term" value="C:RNA polymerase II transcription regulator complex"/>
    <property type="evidence" value="ECO:0007669"/>
    <property type="project" value="TreeGrafter"/>
</dbReference>
<accession>A0AAN7I8G8</accession>
<keyword evidence="7" id="KW-1185">Reference proteome</keyword>
<sequence length="192" mass="21838">MLCALEREVGLKVKMKRSSSSEKSKLDRKMVEKNRRMQMKSLCLKLSSLIPANHFRATRDIISQQDQLDYAASYITQLKENIEKLRIRKEQAMGLENGSNTMDTMMFGSRLPVFDLRDFGSSIEVIVISGLQKSFMVYEIISILEEEGAEVVSASFSTVGDKIFHTVHAQVKISRVGVETTRVCQRLQELIN</sequence>
<dbReference type="SUPFAM" id="SSF47459">
    <property type="entry name" value="HLH, helix-loop-helix DNA-binding domain"/>
    <property type="match status" value="1"/>
</dbReference>
<reference evidence="6 7" key="1">
    <citation type="journal article" date="2023" name="G3 (Bethesda)">
        <title>A haplotype-resolved chromosome-scale genome for Quercus rubra L. provides insights into the genetics of adaptive traits for red oak species.</title>
        <authorList>
            <person name="Kapoor B."/>
            <person name="Jenkins J."/>
            <person name="Schmutz J."/>
            <person name="Zhebentyayeva T."/>
            <person name="Kuelheim C."/>
            <person name="Coggeshall M."/>
            <person name="Heim C."/>
            <person name="Lasky J.R."/>
            <person name="Leites L."/>
            <person name="Islam-Faridi N."/>
            <person name="Romero-Severson J."/>
            <person name="DeLeo V.L."/>
            <person name="Lucas S.M."/>
            <person name="Lazic D."/>
            <person name="Gailing O."/>
            <person name="Carlson J."/>
            <person name="Staton M."/>
        </authorList>
    </citation>
    <scope>NUCLEOTIDE SEQUENCE [LARGE SCALE GENOMIC DNA]</scope>
    <source>
        <strain evidence="6">Pseudo-F2</strain>
    </source>
</reference>
<evidence type="ECO:0000256" key="4">
    <source>
        <dbReference type="ARBA" id="ARBA00023242"/>
    </source>
</evidence>
<dbReference type="PANTHER" id="PTHR13935:SF46">
    <property type="entry name" value="TRANSCRIPTION FACTOR BHLH167-RELATED"/>
    <property type="match status" value="1"/>
</dbReference>
<dbReference type="InterPro" id="IPR011598">
    <property type="entry name" value="bHLH_dom"/>
</dbReference>
<evidence type="ECO:0000256" key="3">
    <source>
        <dbReference type="ARBA" id="ARBA00023163"/>
    </source>
</evidence>
<evidence type="ECO:0000256" key="1">
    <source>
        <dbReference type="ARBA" id="ARBA00004123"/>
    </source>
</evidence>
<dbReference type="Proteomes" id="UP001324115">
    <property type="component" value="Unassembled WGS sequence"/>
</dbReference>
<evidence type="ECO:0000256" key="2">
    <source>
        <dbReference type="ARBA" id="ARBA00023015"/>
    </source>
</evidence>
<evidence type="ECO:0000313" key="7">
    <source>
        <dbReference type="Proteomes" id="UP001324115"/>
    </source>
</evidence>
<keyword evidence="3" id="KW-0804">Transcription</keyword>
<dbReference type="PANTHER" id="PTHR13935">
    <property type="entry name" value="ACHAETE-SCUTE TRANSCRIPTION FACTOR-RELATED"/>
    <property type="match status" value="1"/>
</dbReference>
<dbReference type="GO" id="GO:0046983">
    <property type="term" value="F:protein dimerization activity"/>
    <property type="evidence" value="ECO:0007669"/>
    <property type="project" value="InterPro"/>
</dbReference>
<gene>
    <name evidence="6" type="ORF">RGQ29_004124</name>
</gene>